<evidence type="ECO:0000313" key="2">
    <source>
        <dbReference type="Proteomes" id="UP000824540"/>
    </source>
</evidence>
<dbReference type="Proteomes" id="UP000824540">
    <property type="component" value="Unassembled WGS sequence"/>
</dbReference>
<keyword evidence="2" id="KW-1185">Reference proteome</keyword>
<gene>
    <name evidence="1" type="ORF">JZ751_022911</name>
</gene>
<sequence length="120" mass="13605">MSKALVLQIFQNPKEHHVRIQKFTNISCDPSACIYPAPILALFAHIKSACRIFFSVNRIQFACWFYILDFFANTTPLLSAKLSRFLHGFVSTIGFLIEKVAHLYDLTIGVCGKRAHTSVE</sequence>
<evidence type="ECO:0000313" key="1">
    <source>
        <dbReference type="EMBL" id="KAG9351660.1"/>
    </source>
</evidence>
<dbReference type="AlphaFoldDB" id="A0A8T2PHK0"/>
<comment type="caution">
    <text evidence="1">The sequence shown here is derived from an EMBL/GenBank/DDBJ whole genome shotgun (WGS) entry which is preliminary data.</text>
</comment>
<protein>
    <submittedName>
        <fullName evidence="1">Uncharacterized protein</fullName>
    </submittedName>
</protein>
<accession>A0A8T2PHK0</accession>
<dbReference type="EMBL" id="JAFBMS010000006">
    <property type="protein sequence ID" value="KAG9351660.1"/>
    <property type="molecule type" value="Genomic_DNA"/>
</dbReference>
<proteinExistence type="predicted"/>
<name>A0A8T2PHK0_9TELE</name>
<organism evidence="1 2">
    <name type="scientific">Albula glossodonta</name>
    <name type="common">roundjaw bonefish</name>
    <dbReference type="NCBI Taxonomy" id="121402"/>
    <lineage>
        <taxon>Eukaryota</taxon>
        <taxon>Metazoa</taxon>
        <taxon>Chordata</taxon>
        <taxon>Craniata</taxon>
        <taxon>Vertebrata</taxon>
        <taxon>Euteleostomi</taxon>
        <taxon>Actinopterygii</taxon>
        <taxon>Neopterygii</taxon>
        <taxon>Teleostei</taxon>
        <taxon>Albuliformes</taxon>
        <taxon>Albulidae</taxon>
        <taxon>Albula</taxon>
    </lineage>
</organism>
<reference evidence="1" key="1">
    <citation type="thesis" date="2021" institute="BYU ScholarsArchive" country="Provo, UT, USA">
        <title>Applications of and Algorithms for Genome Assembly and Genomic Analyses with an Emphasis on Marine Teleosts.</title>
        <authorList>
            <person name="Pickett B.D."/>
        </authorList>
    </citation>
    <scope>NUCLEOTIDE SEQUENCE</scope>
    <source>
        <strain evidence="1">HI-2016</strain>
    </source>
</reference>